<protein>
    <recommendedName>
        <fullName evidence="4">Tandem-95 repeat protein</fullName>
    </recommendedName>
</protein>
<dbReference type="Gene3D" id="2.60.40.3440">
    <property type="match status" value="1"/>
</dbReference>
<proteinExistence type="predicted"/>
<sequence>MTRKIMTPKRNVIAAAAALAIIAATPAHAALQRMGPIDKSPTVGGFPAWFQDSTGITMDFCDPTNQAELNGGWCVLIPPGPVVPESFPTNFFNEHFYYRADNGLKDPSNGFKARLIIALEAAFANNDVIDGDQMTFGRVRVFMPGLPFDGDYRVITPYSDTTYLGKKAGDRIFETTDIGIACVNTFACTLETVIGPYLLPSAVAGGGEVPPMPDLKTAPPGTDPFYDQAVALGATTADPGTGKKYVADPARVGPVTGSPLPPFTAFNIDGTSTLRNHNTFRVEVRVPTPNHDGMVFYTLDGETNFTVAGRLVTGAIPGEVVDMRGTYEANALGNVTELDAYASALPGVNARVPAQAIVPPVTPILQFYDVPCGGAIGTDPLTGLPIVNPPPYTAPAGAIAHGMSSSDTDYWGQSQPGGLPPSHLCIVDTTARNAAGQVVPVYHLQKVTDDVQVTLAGYNGPGNGTLTVNATSSDPTAVLTLAGYGPAPAATPGTSVGRGAGTGLQLVAGAATVSALLAPPSKVQVVSNKGGGDLRTTDPALGTAVLVGVPVAADDTVTMFEDCSATAATSCATPLQFDLLANDSVLFNGVNTNLRALVTSGAAIVTVTATAPRIGTATVTADGRVTYTPNPNANGLDQILYTVTVDGRVSNQAALAINVTPVNDLPVAGNTTVGAVVAKTNIANLIASSTDPDGNTDVRDAVIVTWPAQLGPQPLPANGVVNYTPTSTGNFTVTYRAKDAAGALSANLGTGTLTVIAAETIAYTKQQFTAPAGGAANARWTVSGTDTVREGQTLTIAYANGTIRSTGQVCNGTAAVPACVVGTAVVDGTGAWLFDRVFAPGGATDPKDATFWSTGPTNIRTFSSNPVLGGAQTIGIVFK</sequence>
<evidence type="ECO:0000313" key="3">
    <source>
        <dbReference type="Proteomes" id="UP000599109"/>
    </source>
</evidence>
<feature type="signal peptide" evidence="1">
    <location>
        <begin position="1"/>
        <end position="29"/>
    </location>
</feature>
<accession>A0A937CT99</accession>
<dbReference type="Proteomes" id="UP000599109">
    <property type="component" value="Unassembled WGS sequence"/>
</dbReference>
<reference evidence="2 3" key="1">
    <citation type="journal article" date="2017" name="Int. J. Syst. Evol. Microbiol.">
        <title>Ramlibacter monticola sp. nov., isolated from forest soil.</title>
        <authorList>
            <person name="Chaudhary D.K."/>
            <person name="Kim J."/>
        </authorList>
    </citation>
    <scope>NUCLEOTIDE SEQUENCE [LARGE SCALE GENOMIC DNA]</scope>
    <source>
        <strain evidence="2 3">KACC 19175</strain>
    </source>
</reference>
<dbReference type="Pfam" id="PF17963">
    <property type="entry name" value="Big_9"/>
    <property type="match status" value="2"/>
</dbReference>
<feature type="chain" id="PRO_5037666593" description="Tandem-95 repeat protein" evidence="1">
    <location>
        <begin position="30"/>
        <end position="879"/>
    </location>
</feature>
<name>A0A937CT99_9BURK</name>
<evidence type="ECO:0000313" key="2">
    <source>
        <dbReference type="EMBL" id="MBL0392295.1"/>
    </source>
</evidence>
<gene>
    <name evidence="2" type="ORF">JJ685_14240</name>
</gene>
<dbReference type="AlphaFoldDB" id="A0A937CT99"/>
<evidence type="ECO:0000256" key="1">
    <source>
        <dbReference type="SAM" id="SignalP"/>
    </source>
</evidence>
<comment type="caution">
    <text evidence="2">The sequence shown here is derived from an EMBL/GenBank/DDBJ whole genome shotgun (WGS) entry which is preliminary data.</text>
</comment>
<organism evidence="2 3">
    <name type="scientific">Ramlibacter monticola</name>
    <dbReference type="NCBI Taxonomy" id="1926872"/>
    <lineage>
        <taxon>Bacteria</taxon>
        <taxon>Pseudomonadati</taxon>
        <taxon>Pseudomonadota</taxon>
        <taxon>Betaproteobacteria</taxon>
        <taxon>Burkholderiales</taxon>
        <taxon>Comamonadaceae</taxon>
        <taxon>Ramlibacter</taxon>
    </lineage>
</organism>
<keyword evidence="1" id="KW-0732">Signal</keyword>
<keyword evidence="3" id="KW-1185">Reference proteome</keyword>
<dbReference type="RefSeq" id="WP_201674930.1">
    <property type="nucleotide sequence ID" value="NZ_JAEQNE010000003.1"/>
</dbReference>
<dbReference type="EMBL" id="JAEQNE010000003">
    <property type="protein sequence ID" value="MBL0392295.1"/>
    <property type="molecule type" value="Genomic_DNA"/>
</dbReference>
<evidence type="ECO:0008006" key="4">
    <source>
        <dbReference type="Google" id="ProtNLM"/>
    </source>
</evidence>